<protein>
    <submittedName>
        <fullName evidence="1">Uncharacterized protein</fullName>
    </submittedName>
</protein>
<dbReference type="RefSeq" id="WP_308986830.1">
    <property type="nucleotide sequence ID" value="NZ_JARXIC010000079.1"/>
</dbReference>
<evidence type="ECO:0000313" key="1">
    <source>
        <dbReference type="EMBL" id="MDQ8196398.1"/>
    </source>
</evidence>
<evidence type="ECO:0000313" key="2">
    <source>
        <dbReference type="Proteomes" id="UP001243717"/>
    </source>
</evidence>
<gene>
    <name evidence="1" type="ORF">QEH59_18360</name>
</gene>
<organism evidence="1 2">
    <name type="scientific">Thalassobacterium sedimentorum</name>
    <dbReference type="NCBI Taxonomy" id="3041258"/>
    <lineage>
        <taxon>Bacteria</taxon>
        <taxon>Pseudomonadati</taxon>
        <taxon>Verrucomicrobiota</taxon>
        <taxon>Opitutia</taxon>
        <taxon>Puniceicoccales</taxon>
        <taxon>Coraliomargaritaceae</taxon>
        <taxon>Thalassobacterium</taxon>
    </lineage>
</organism>
<reference evidence="1 2" key="1">
    <citation type="submission" date="2023-04" db="EMBL/GenBank/DDBJ databases">
        <title>A novel bacteria isolated from coastal sediment.</title>
        <authorList>
            <person name="Liu X.-J."/>
            <person name="Du Z.-J."/>
        </authorList>
    </citation>
    <scope>NUCLEOTIDE SEQUENCE [LARGE SCALE GENOMIC DNA]</scope>
    <source>
        <strain evidence="1 2">SDUM461004</strain>
    </source>
</reference>
<dbReference type="Proteomes" id="UP001243717">
    <property type="component" value="Unassembled WGS sequence"/>
</dbReference>
<keyword evidence="2" id="KW-1185">Reference proteome</keyword>
<proteinExistence type="predicted"/>
<sequence length="92" mass="10770">MLILDVHRKKMTPKQQQFITEVQTAVIIRCSNLSEENEHKGPWMGLIDMDEAFMAMQKIPEEKSAHEAACDFVSHRFDEVGDSENPPYWFMR</sequence>
<accession>A0ABU1AQ83</accession>
<dbReference type="EMBL" id="JARXIC010000079">
    <property type="protein sequence ID" value="MDQ8196398.1"/>
    <property type="molecule type" value="Genomic_DNA"/>
</dbReference>
<comment type="caution">
    <text evidence="1">The sequence shown here is derived from an EMBL/GenBank/DDBJ whole genome shotgun (WGS) entry which is preliminary data.</text>
</comment>
<name>A0ABU1AQ83_9BACT</name>